<dbReference type="PANTHER" id="PTHR12169:SF6">
    <property type="entry name" value="AFG1-LIKE ATPASE"/>
    <property type="match status" value="1"/>
</dbReference>
<reference evidence="3 4" key="1">
    <citation type="submission" date="2019-03" db="EMBL/GenBank/DDBJ databases">
        <title>Genomic Encyclopedia of Type Strains, Phase IV (KMG-IV): sequencing the most valuable type-strain genomes for metagenomic binning, comparative biology and taxonomic classification.</title>
        <authorList>
            <person name="Goeker M."/>
        </authorList>
    </citation>
    <scope>NUCLEOTIDE SEQUENCE [LARGE SCALE GENOMIC DNA]</scope>
    <source>
        <strain evidence="3 4">DSM 103792</strain>
    </source>
</reference>
<evidence type="ECO:0000313" key="4">
    <source>
        <dbReference type="Proteomes" id="UP000295375"/>
    </source>
</evidence>
<dbReference type="Pfam" id="PF03969">
    <property type="entry name" value="AFG1_ATPase"/>
    <property type="match status" value="1"/>
</dbReference>
<keyword evidence="2" id="KW-0067">ATP-binding</keyword>
<name>A0A4R6UJ07_9GAMM</name>
<dbReference type="OrthoDB" id="9774491at2"/>
<dbReference type="PANTHER" id="PTHR12169">
    <property type="entry name" value="ATPASE N2B"/>
    <property type="match status" value="1"/>
</dbReference>
<dbReference type="GO" id="GO:0005524">
    <property type="term" value="F:ATP binding"/>
    <property type="evidence" value="ECO:0007669"/>
    <property type="project" value="UniProtKB-KW"/>
</dbReference>
<dbReference type="EMBL" id="SNYM01000015">
    <property type="protein sequence ID" value="TDQ46076.1"/>
    <property type="molecule type" value="Genomic_DNA"/>
</dbReference>
<sequence length="363" mass="41687">MQQTPVSLRYRQDLQNGVRMPDAAQAEAIKALSRVQKQLIQARSEQPGFFARLFGREQKAVQGLYLWGGVGRGKTYVMDLFFETLPGDRKQRLHFHRFMHWLHGELKKRKGEANPLQRIGEELCQRIDVLCFDEFFVTDIGDAMLLAGLLDTFFRNGLALVATSNIPPKELYKNGLARDNFLPAIALIEQHCQIMELDSGTDYRLRDLQTHGVYLRPDTPANEQILAQRFQMMDGLVHSSDTLIINDRAIHTRGWKDGVAWFDFNALCESARAQADYIEIAREFHTILISHVPQLSAKNDDAARRFISLVDEFYERKVKLSLVVAVPLDDIYIGDMLTFPFERTRSRLQEMQTEAYLTSAHIP</sequence>
<dbReference type="NCBIfam" id="NF040713">
    <property type="entry name" value="ZapE"/>
    <property type="match status" value="1"/>
</dbReference>
<comment type="caution">
    <text evidence="3">The sequence shown here is derived from an EMBL/GenBank/DDBJ whole genome shotgun (WGS) entry which is preliminary data.</text>
</comment>
<organism evidence="3 4">
    <name type="scientific">Permianibacter aggregans</name>
    <dbReference type="NCBI Taxonomy" id="1510150"/>
    <lineage>
        <taxon>Bacteria</taxon>
        <taxon>Pseudomonadati</taxon>
        <taxon>Pseudomonadota</taxon>
        <taxon>Gammaproteobacteria</taxon>
        <taxon>Pseudomonadales</taxon>
        <taxon>Pseudomonadaceae</taxon>
        <taxon>Permianibacter</taxon>
    </lineage>
</organism>
<proteinExistence type="predicted"/>
<dbReference type="GO" id="GO:0016887">
    <property type="term" value="F:ATP hydrolysis activity"/>
    <property type="evidence" value="ECO:0007669"/>
    <property type="project" value="InterPro"/>
</dbReference>
<keyword evidence="4" id="KW-1185">Reference proteome</keyword>
<accession>A0A4R6UJ07</accession>
<keyword evidence="1" id="KW-0547">Nucleotide-binding</keyword>
<dbReference type="Proteomes" id="UP000295375">
    <property type="component" value="Unassembled WGS sequence"/>
</dbReference>
<evidence type="ECO:0000256" key="2">
    <source>
        <dbReference type="ARBA" id="ARBA00022840"/>
    </source>
</evidence>
<dbReference type="SUPFAM" id="SSF52540">
    <property type="entry name" value="P-loop containing nucleoside triphosphate hydrolases"/>
    <property type="match status" value="1"/>
</dbReference>
<dbReference type="GO" id="GO:0005737">
    <property type="term" value="C:cytoplasm"/>
    <property type="evidence" value="ECO:0007669"/>
    <property type="project" value="TreeGrafter"/>
</dbReference>
<gene>
    <name evidence="3" type="ORF">EV696_11570</name>
</gene>
<dbReference type="AlphaFoldDB" id="A0A4R6UJ07"/>
<protein>
    <submittedName>
        <fullName evidence="3">Cell division protein ZapE</fullName>
    </submittedName>
</protein>
<evidence type="ECO:0000256" key="1">
    <source>
        <dbReference type="ARBA" id="ARBA00022741"/>
    </source>
</evidence>
<dbReference type="RefSeq" id="WP_133592189.1">
    <property type="nucleotide sequence ID" value="NZ_CP037953.1"/>
</dbReference>
<dbReference type="GO" id="GO:0032153">
    <property type="term" value="C:cell division site"/>
    <property type="evidence" value="ECO:0007669"/>
    <property type="project" value="TreeGrafter"/>
</dbReference>
<dbReference type="InterPro" id="IPR005654">
    <property type="entry name" value="ATPase_AFG1-like"/>
</dbReference>
<keyword evidence="3" id="KW-0131">Cell cycle</keyword>
<dbReference type="InterPro" id="IPR027417">
    <property type="entry name" value="P-loop_NTPase"/>
</dbReference>
<dbReference type="Gene3D" id="3.40.50.300">
    <property type="entry name" value="P-loop containing nucleotide triphosphate hydrolases"/>
    <property type="match status" value="1"/>
</dbReference>
<keyword evidence="3" id="KW-0132">Cell division</keyword>
<evidence type="ECO:0000313" key="3">
    <source>
        <dbReference type="EMBL" id="TDQ46076.1"/>
    </source>
</evidence>
<dbReference type="GO" id="GO:0051301">
    <property type="term" value="P:cell division"/>
    <property type="evidence" value="ECO:0007669"/>
    <property type="project" value="UniProtKB-KW"/>
</dbReference>